<feature type="compositionally biased region" description="Pro residues" evidence="2">
    <location>
        <begin position="35"/>
        <end position="59"/>
    </location>
</feature>
<feature type="signal peptide" evidence="3">
    <location>
        <begin position="1"/>
        <end position="20"/>
    </location>
</feature>
<dbReference type="AlphaFoldDB" id="A0A073B085"/>
<evidence type="ECO:0000256" key="1">
    <source>
        <dbReference type="ARBA" id="ARBA00022801"/>
    </source>
</evidence>
<sequence length="211" mass="22110">MRRAALWLGTALLAVLLAGAAAVVLRNTAGPPPVYSAPPPPVGTAPAEPPQSAEPPPAQPVHRPAGQPPGTVRLPEGGTAELVRREIDRSGTLPVPDDIGEATWWGAGLDAPAGAAVLAGHVNWGGRTGPFAELWRTRPGQLITVTGREGTAWRYRVTEVLTLSKEELPARAPELFSQGGRHRLVLVTCGGRYVGGDLGYTDNRIVIAEPV</sequence>
<evidence type="ECO:0000256" key="2">
    <source>
        <dbReference type="SAM" id="MobiDB-lite"/>
    </source>
</evidence>
<evidence type="ECO:0008006" key="6">
    <source>
        <dbReference type="Google" id="ProtNLM"/>
    </source>
</evidence>
<dbReference type="InterPro" id="IPR005754">
    <property type="entry name" value="Sortase"/>
</dbReference>
<dbReference type="Gene3D" id="2.40.260.10">
    <property type="entry name" value="Sortase"/>
    <property type="match status" value="1"/>
</dbReference>
<dbReference type="eggNOG" id="COG3764">
    <property type="taxonomic scope" value="Bacteria"/>
</dbReference>
<comment type="caution">
    <text evidence="4">The sequence shown here is derived from an EMBL/GenBank/DDBJ whole genome shotgun (WGS) entry which is preliminary data.</text>
</comment>
<dbReference type="STRING" id="28042.GU90_08475"/>
<keyword evidence="5" id="KW-1185">Reference proteome</keyword>
<dbReference type="Pfam" id="PF04203">
    <property type="entry name" value="Sortase"/>
    <property type="match status" value="1"/>
</dbReference>
<evidence type="ECO:0000313" key="4">
    <source>
        <dbReference type="EMBL" id="KEI44682.1"/>
    </source>
</evidence>
<dbReference type="SUPFAM" id="SSF63817">
    <property type="entry name" value="Sortase"/>
    <property type="match status" value="1"/>
</dbReference>
<dbReference type="EMBL" id="JNVU01000022">
    <property type="protein sequence ID" value="KEI44682.1"/>
    <property type="molecule type" value="Genomic_DNA"/>
</dbReference>
<dbReference type="InterPro" id="IPR023365">
    <property type="entry name" value="Sortase_dom-sf"/>
</dbReference>
<dbReference type="OrthoDB" id="525039at2"/>
<organism evidence="4 5">
    <name type="scientific">Saccharopolyspora rectivirgula</name>
    <dbReference type="NCBI Taxonomy" id="28042"/>
    <lineage>
        <taxon>Bacteria</taxon>
        <taxon>Bacillati</taxon>
        <taxon>Actinomycetota</taxon>
        <taxon>Actinomycetes</taxon>
        <taxon>Pseudonocardiales</taxon>
        <taxon>Pseudonocardiaceae</taxon>
        <taxon>Saccharopolyspora</taxon>
    </lineage>
</organism>
<reference evidence="4 5" key="1">
    <citation type="submission" date="2014-06" db="EMBL/GenBank/DDBJ databases">
        <title>Saccharopolyspora rectivirgula DSM-43113 Genome sequencing.</title>
        <authorList>
            <person name="Barrera C."/>
            <person name="Millon L."/>
            <person name="Rognon B."/>
            <person name="Zaugg C."/>
            <person name="Monod M."/>
        </authorList>
    </citation>
    <scope>NUCLEOTIDE SEQUENCE [LARGE SCALE GENOMIC DNA]</scope>
    <source>
        <strain evidence="4 5">DSM 43113</strain>
    </source>
</reference>
<dbReference type="Proteomes" id="UP000031419">
    <property type="component" value="Unassembled WGS sequence"/>
</dbReference>
<keyword evidence="1" id="KW-0378">Hydrolase</keyword>
<protein>
    <recommendedName>
        <fullName evidence="6">Sortase</fullName>
    </recommendedName>
</protein>
<dbReference type="CDD" id="cd05829">
    <property type="entry name" value="Sortase_F"/>
    <property type="match status" value="1"/>
</dbReference>
<proteinExistence type="predicted"/>
<evidence type="ECO:0000256" key="3">
    <source>
        <dbReference type="SAM" id="SignalP"/>
    </source>
</evidence>
<gene>
    <name evidence="4" type="ORF">GU90_08475</name>
</gene>
<feature type="chain" id="PRO_5039691975" description="Sortase" evidence="3">
    <location>
        <begin position="21"/>
        <end position="211"/>
    </location>
</feature>
<evidence type="ECO:0000313" key="5">
    <source>
        <dbReference type="Proteomes" id="UP000031419"/>
    </source>
</evidence>
<dbReference type="InterPro" id="IPR042001">
    <property type="entry name" value="Sortase_F"/>
</dbReference>
<name>A0A073B085_9PSEU</name>
<dbReference type="RefSeq" id="WP_029722190.1">
    <property type="nucleotide sequence ID" value="NZ_JAJUIW010000039.1"/>
</dbReference>
<feature type="region of interest" description="Disordered" evidence="2">
    <location>
        <begin position="35"/>
        <end position="76"/>
    </location>
</feature>
<accession>A0A073B085</accession>
<dbReference type="GO" id="GO:0016787">
    <property type="term" value="F:hydrolase activity"/>
    <property type="evidence" value="ECO:0007669"/>
    <property type="project" value="UniProtKB-KW"/>
</dbReference>
<keyword evidence="3" id="KW-0732">Signal</keyword>